<dbReference type="Pfam" id="PF12704">
    <property type="entry name" value="MacB_PCD"/>
    <property type="match status" value="1"/>
</dbReference>
<dbReference type="Proteomes" id="UP000180254">
    <property type="component" value="Unassembled WGS sequence"/>
</dbReference>
<keyword evidence="10" id="KW-0547">Nucleotide-binding</keyword>
<dbReference type="PANTHER" id="PTHR30572:SF4">
    <property type="entry name" value="ABC TRANSPORTER PERMEASE YTRF"/>
    <property type="match status" value="1"/>
</dbReference>
<dbReference type="InterPro" id="IPR003838">
    <property type="entry name" value="ABC3_permease_C"/>
</dbReference>
<dbReference type="RefSeq" id="WP_071063148.1">
    <property type="nucleotide sequence ID" value="NZ_MKIE01000005.1"/>
</dbReference>
<keyword evidence="2" id="KW-1003">Cell membrane</keyword>
<evidence type="ECO:0000259" key="9">
    <source>
        <dbReference type="Pfam" id="PF12704"/>
    </source>
</evidence>
<organism evidence="10 11">
    <name type="scientific">Andreesenia angusta</name>
    <dbReference type="NCBI Taxonomy" id="39480"/>
    <lineage>
        <taxon>Bacteria</taxon>
        <taxon>Bacillati</taxon>
        <taxon>Bacillota</taxon>
        <taxon>Tissierellia</taxon>
        <taxon>Tissierellales</taxon>
        <taxon>Gottschalkiaceae</taxon>
        <taxon>Andreesenia</taxon>
    </lineage>
</organism>
<keyword evidence="4 7" id="KW-1133">Transmembrane helix</keyword>
<feature type="transmembrane region" description="Helical" evidence="7">
    <location>
        <begin position="266"/>
        <end position="286"/>
    </location>
</feature>
<dbReference type="GO" id="GO:0005886">
    <property type="term" value="C:plasma membrane"/>
    <property type="evidence" value="ECO:0007669"/>
    <property type="project" value="UniProtKB-SubCell"/>
</dbReference>
<evidence type="ECO:0000256" key="2">
    <source>
        <dbReference type="ARBA" id="ARBA00022475"/>
    </source>
</evidence>
<feature type="domain" description="ABC3 transporter permease C-terminal" evidence="8">
    <location>
        <begin position="270"/>
        <end position="391"/>
    </location>
</feature>
<accession>A0A1S1V6I0</accession>
<dbReference type="STRING" id="39480.EUAN_14380"/>
<feature type="transmembrane region" description="Helical" evidence="7">
    <location>
        <begin position="357"/>
        <end position="381"/>
    </location>
</feature>
<evidence type="ECO:0000256" key="1">
    <source>
        <dbReference type="ARBA" id="ARBA00004651"/>
    </source>
</evidence>
<keyword evidence="10" id="KW-0067">ATP-binding</keyword>
<dbReference type="EC" id="3.6.3.-" evidence="10"/>
<comment type="caution">
    <text evidence="10">The sequence shown here is derived from an EMBL/GenBank/DDBJ whole genome shotgun (WGS) entry which is preliminary data.</text>
</comment>
<dbReference type="InterPro" id="IPR025857">
    <property type="entry name" value="MacB_PCD"/>
</dbReference>
<keyword evidence="5 7" id="KW-0472">Membrane</keyword>
<evidence type="ECO:0000313" key="11">
    <source>
        <dbReference type="Proteomes" id="UP000180254"/>
    </source>
</evidence>
<dbReference type="GO" id="GO:0022857">
    <property type="term" value="F:transmembrane transporter activity"/>
    <property type="evidence" value="ECO:0007669"/>
    <property type="project" value="TreeGrafter"/>
</dbReference>
<keyword evidence="3 7" id="KW-0812">Transmembrane</keyword>
<evidence type="ECO:0000256" key="5">
    <source>
        <dbReference type="ARBA" id="ARBA00023136"/>
    </source>
</evidence>
<evidence type="ECO:0000256" key="4">
    <source>
        <dbReference type="ARBA" id="ARBA00022989"/>
    </source>
</evidence>
<evidence type="ECO:0000256" key="7">
    <source>
        <dbReference type="SAM" id="Phobius"/>
    </source>
</evidence>
<dbReference type="GO" id="GO:0016787">
    <property type="term" value="F:hydrolase activity"/>
    <property type="evidence" value="ECO:0007669"/>
    <property type="project" value="UniProtKB-KW"/>
</dbReference>
<keyword evidence="10" id="KW-0378">Hydrolase</keyword>
<sequence length="400" mass="43865">MNLTRLAYLNVTRRFGKSLVSGVIVSITIAIFTLVFSLYSTVESGIKLSADRMGADIVILPNEANVNEIETMFTGVPMLEYMDKDVIKGKIPMEDVESITEQFFIKTLANTGCCGYEKEQRIVGINQNTDFILKPWFNDFNVERLSKNQILIGGRVERALESKVMIFNKEYSIVGDIYRTGSSIDESIFMDIEEARDLATRMNPDNIFDGRDTDQLVSSILIKTKDGVDPRNMMRKIKSNEIDAQVISTADNISKLSNQIKTVSKILGGFSLALIFTSSLALAARFNSMASERKKEIGYLHAVGLKKSKIVRLILTEALMIAAVGGIVGALGGVALTSPLYNTVSEIMVLPSGEWDMMIAVKNAAVGIGLSLIIGIASAIYPALMSSRLEPQEAISKGDM</sequence>
<gene>
    <name evidence="10" type="primary">macB_3</name>
    <name evidence="10" type="ORF">EUAN_14380</name>
</gene>
<evidence type="ECO:0000313" key="10">
    <source>
        <dbReference type="EMBL" id="OHW61990.1"/>
    </source>
</evidence>
<feature type="transmembrane region" description="Helical" evidence="7">
    <location>
        <begin position="20"/>
        <end position="39"/>
    </location>
</feature>
<evidence type="ECO:0000259" key="8">
    <source>
        <dbReference type="Pfam" id="PF02687"/>
    </source>
</evidence>
<evidence type="ECO:0000256" key="3">
    <source>
        <dbReference type="ARBA" id="ARBA00022692"/>
    </source>
</evidence>
<dbReference type="EMBL" id="MKIE01000005">
    <property type="protein sequence ID" value="OHW61990.1"/>
    <property type="molecule type" value="Genomic_DNA"/>
</dbReference>
<proteinExistence type="inferred from homology"/>
<feature type="transmembrane region" description="Helical" evidence="7">
    <location>
        <begin position="314"/>
        <end position="337"/>
    </location>
</feature>
<dbReference type="InterPro" id="IPR050250">
    <property type="entry name" value="Macrolide_Exporter_MacB"/>
</dbReference>
<dbReference type="OrthoDB" id="6313at2"/>
<comment type="subcellular location">
    <subcellularLocation>
        <location evidence="1">Cell membrane</location>
        <topology evidence="1">Multi-pass membrane protein</topology>
    </subcellularLocation>
</comment>
<reference evidence="10 11" key="1">
    <citation type="submission" date="2016-09" db="EMBL/GenBank/DDBJ databases">
        <title>Genome sequence of Eubacterium angustum.</title>
        <authorList>
            <person name="Poehlein A."/>
            <person name="Daniel R."/>
        </authorList>
    </citation>
    <scope>NUCLEOTIDE SEQUENCE [LARGE SCALE GENOMIC DNA]</scope>
    <source>
        <strain evidence="10 11">DSM 1989</strain>
    </source>
</reference>
<keyword evidence="11" id="KW-1185">Reference proteome</keyword>
<feature type="domain" description="MacB-like periplasmic core" evidence="9">
    <location>
        <begin position="25"/>
        <end position="238"/>
    </location>
</feature>
<comment type="similarity">
    <text evidence="6">Belongs to the ABC-4 integral membrane protein family.</text>
</comment>
<dbReference type="GO" id="GO:0005524">
    <property type="term" value="F:ATP binding"/>
    <property type="evidence" value="ECO:0007669"/>
    <property type="project" value="UniProtKB-KW"/>
</dbReference>
<dbReference type="AlphaFoldDB" id="A0A1S1V6I0"/>
<dbReference type="Pfam" id="PF02687">
    <property type="entry name" value="FtsX"/>
    <property type="match status" value="1"/>
</dbReference>
<dbReference type="PANTHER" id="PTHR30572">
    <property type="entry name" value="MEMBRANE COMPONENT OF TRANSPORTER-RELATED"/>
    <property type="match status" value="1"/>
</dbReference>
<protein>
    <submittedName>
        <fullName evidence="10">Macrolide export ATP-binding/permease protein MacB</fullName>
        <ecNumber evidence="10">3.6.3.-</ecNumber>
    </submittedName>
</protein>
<evidence type="ECO:0000256" key="6">
    <source>
        <dbReference type="ARBA" id="ARBA00038076"/>
    </source>
</evidence>
<name>A0A1S1V6I0_9FIRM</name>